<sequence>MINSNKFDHILYTDASKNENSVSCSVTTLHNTIAKHLLPSHCSVHTGELYGILTAVNTITNTNKTVAICTDSLSSIHSINNIYTQNPLAQNIQETCHALASQNISVSILWVPSHVGIIGNERADQAAKEALNSDLTVKEVQLYKDLKNTLKQITTNKWQNLWNQSNTKLQSIQPTINVNNLPPMNRRDKIKIRRLRIGHTRATHGYVMESGNPTLCEHCNCQLSVKHFLSECPQYNVARQRHNITGDTKEDLNPSSNLNNIINYLKDIKLYSYI</sequence>
<dbReference type="Proteomes" id="UP001162162">
    <property type="component" value="Unassembled WGS sequence"/>
</dbReference>
<evidence type="ECO:0000259" key="1">
    <source>
        <dbReference type="PROSITE" id="PS50879"/>
    </source>
</evidence>
<reference evidence="2" key="1">
    <citation type="journal article" date="2023" name="Insect Mol. Biol.">
        <title>Genome sequencing provides insights into the evolution of gene families encoding plant cell wall-degrading enzymes in longhorned beetles.</title>
        <authorList>
            <person name="Shin N.R."/>
            <person name="Okamura Y."/>
            <person name="Kirsch R."/>
            <person name="Pauchet Y."/>
        </authorList>
    </citation>
    <scope>NUCLEOTIDE SEQUENCE</scope>
    <source>
        <strain evidence="2">AMC_N1</strain>
    </source>
</reference>
<dbReference type="EMBL" id="JAPWTK010000093">
    <property type="protein sequence ID" value="KAJ8950863.1"/>
    <property type="molecule type" value="Genomic_DNA"/>
</dbReference>
<keyword evidence="3" id="KW-1185">Reference proteome</keyword>
<dbReference type="AlphaFoldDB" id="A0AAV8YIA9"/>
<dbReference type="Gene3D" id="3.30.420.10">
    <property type="entry name" value="Ribonuclease H-like superfamily/Ribonuclease H"/>
    <property type="match status" value="1"/>
</dbReference>
<dbReference type="InterPro" id="IPR036397">
    <property type="entry name" value="RNaseH_sf"/>
</dbReference>
<dbReference type="Pfam" id="PF00075">
    <property type="entry name" value="RNase_H"/>
    <property type="match status" value="1"/>
</dbReference>
<accession>A0AAV8YIA9</accession>
<comment type="caution">
    <text evidence="2">The sequence shown here is derived from an EMBL/GenBank/DDBJ whole genome shotgun (WGS) entry which is preliminary data.</text>
</comment>
<dbReference type="PROSITE" id="PS50879">
    <property type="entry name" value="RNASE_H_1"/>
    <property type="match status" value="1"/>
</dbReference>
<dbReference type="SUPFAM" id="SSF53098">
    <property type="entry name" value="Ribonuclease H-like"/>
    <property type="match status" value="1"/>
</dbReference>
<dbReference type="CDD" id="cd09276">
    <property type="entry name" value="Rnase_HI_RT_non_LTR"/>
    <property type="match status" value="1"/>
</dbReference>
<dbReference type="InterPro" id="IPR012337">
    <property type="entry name" value="RNaseH-like_sf"/>
</dbReference>
<dbReference type="GO" id="GO:0003676">
    <property type="term" value="F:nucleic acid binding"/>
    <property type="evidence" value="ECO:0007669"/>
    <property type="project" value="InterPro"/>
</dbReference>
<proteinExistence type="predicted"/>
<feature type="domain" description="RNase H type-1" evidence="1">
    <location>
        <begin position="5"/>
        <end position="132"/>
    </location>
</feature>
<evidence type="ECO:0000313" key="2">
    <source>
        <dbReference type="EMBL" id="KAJ8950863.1"/>
    </source>
</evidence>
<gene>
    <name evidence="2" type="ORF">NQ318_011159</name>
</gene>
<organism evidence="2 3">
    <name type="scientific">Aromia moschata</name>
    <dbReference type="NCBI Taxonomy" id="1265417"/>
    <lineage>
        <taxon>Eukaryota</taxon>
        <taxon>Metazoa</taxon>
        <taxon>Ecdysozoa</taxon>
        <taxon>Arthropoda</taxon>
        <taxon>Hexapoda</taxon>
        <taxon>Insecta</taxon>
        <taxon>Pterygota</taxon>
        <taxon>Neoptera</taxon>
        <taxon>Endopterygota</taxon>
        <taxon>Coleoptera</taxon>
        <taxon>Polyphaga</taxon>
        <taxon>Cucujiformia</taxon>
        <taxon>Chrysomeloidea</taxon>
        <taxon>Cerambycidae</taxon>
        <taxon>Cerambycinae</taxon>
        <taxon>Callichromatini</taxon>
        <taxon>Aromia</taxon>
    </lineage>
</organism>
<name>A0AAV8YIA9_9CUCU</name>
<dbReference type="InterPro" id="IPR002156">
    <property type="entry name" value="RNaseH_domain"/>
</dbReference>
<dbReference type="GO" id="GO:0004523">
    <property type="term" value="F:RNA-DNA hybrid ribonuclease activity"/>
    <property type="evidence" value="ECO:0007669"/>
    <property type="project" value="InterPro"/>
</dbReference>
<evidence type="ECO:0000313" key="3">
    <source>
        <dbReference type="Proteomes" id="UP001162162"/>
    </source>
</evidence>
<protein>
    <recommendedName>
        <fullName evidence="1">RNase H type-1 domain-containing protein</fullName>
    </recommendedName>
</protein>